<gene>
    <name evidence="1" type="ORF">C0Q70_21212</name>
</gene>
<reference evidence="1 2" key="1">
    <citation type="submission" date="2018-04" db="EMBL/GenBank/DDBJ databases">
        <title>The genome of golden apple snail Pomacea canaliculata provides insight into stress tolerance and invasive adaptation.</title>
        <authorList>
            <person name="Liu C."/>
            <person name="Liu B."/>
            <person name="Ren Y."/>
            <person name="Zhang Y."/>
            <person name="Wang H."/>
            <person name="Li S."/>
            <person name="Jiang F."/>
            <person name="Yin L."/>
            <person name="Zhang G."/>
            <person name="Qian W."/>
            <person name="Fan W."/>
        </authorList>
    </citation>
    <scope>NUCLEOTIDE SEQUENCE [LARGE SCALE GENOMIC DNA]</scope>
    <source>
        <strain evidence="1">SZHN2017</strain>
        <tissue evidence="1">Muscle</tissue>
    </source>
</reference>
<evidence type="ECO:0000313" key="2">
    <source>
        <dbReference type="Proteomes" id="UP000245119"/>
    </source>
</evidence>
<dbReference type="EMBL" id="PZQS01000014">
    <property type="protein sequence ID" value="PVD18662.1"/>
    <property type="molecule type" value="Genomic_DNA"/>
</dbReference>
<accession>A0A2T7NBY8</accession>
<name>A0A2T7NBY8_POMCA</name>
<proteinExistence type="predicted"/>
<comment type="caution">
    <text evidence="1">The sequence shown here is derived from an EMBL/GenBank/DDBJ whole genome shotgun (WGS) entry which is preliminary data.</text>
</comment>
<organism evidence="1 2">
    <name type="scientific">Pomacea canaliculata</name>
    <name type="common">Golden apple snail</name>
    <dbReference type="NCBI Taxonomy" id="400727"/>
    <lineage>
        <taxon>Eukaryota</taxon>
        <taxon>Metazoa</taxon>
        <taxon>Spiralia</taxon>
        <taxon>Lophotrochozoa</taxon>
        <taxon>Mollusca</taxon>
        <taxon>Gastropoda</taxon>
        <taxon>Caenogastropoda</taxon>
        <taxon>Architaenioglossa</taxon>
        <taxon>Ampullarioidea</taxon>
        <taxon>Ampullariidae</taxon>
        <taxon>Pomacea</taxon>
    </lineage>
</organism>
<protein>
    <submittedName>
        <fullName evidence="1">Uncharacterized protein</fullName>
    </submittedName>
</protein>
<dbReference type="Proteomes" id="UP000245119">
    <property type="component" value="Linkage Group LG14"/>
</dbReference>
<evidence type="ECO:0000313" key="1">
    <source>
        <dbReference type="EMBL" id="PVD18662.1"/>
    </source>
</evidence>
<keyword evidence="2" id="KW-1185">Reference proteome</keyword>
<dbReference type="AlphaFoldDB" id="A0A2T7NBY8"/>
<sequence length="92" mass="10124">MPSVVCGLTNSLTADRLPRVGGATICRGDAVVEHQTGGQEDWLPQEIIPVLRNLNSCTYDKPTSGCWVRNATHLFHPKGRQLSQPTLELRTL</sequence>